<evidence type="ECO:0000313" key="3">
    <source>
        <dbReference type="Proteomes" id="UP000198734"/>
    </source>
</evidence>
<gene>
    <name evidence="2" type="ORF">SAMN05421670_0463</name>
</gene>
<keyword evidence="3" id="KW-1185">Reference proteome</keyword>
<keyword evidence="1" id="KW-1133">Transmembrane helix</keyword>
<proteinExistence type="predicted"/>
<organism evidence="2 3">
    <name type="scientific">Psychrobacillus psychrotolerans</name>
    <dbReference type="NCBI Taxonomy" id="126156"/>
    <lineage>
        <taxon>Bacteria</taxon>
        <taxon>Bacillati</taxon>
        <taxon>Bacillota</taxon>
        <taxon>Bacilli</taxon>
        <taxon>Bacillales</taxon>
        <taxon>Bacillaceae</taxon>
        <taxon>Psychrobacillus</taxon>
    </lineage>
</organism>
<protein>
    <submittedName>
        <fullName evidence="2">Uncharacterized protein</fullName>
    </submittedName>
</protein>
<keyword evidence="1" id="KW-0812">Transmembrane</keyword>
<dbReference type="AlphaFoldDB" id="A0A1I5UN43"/>
<evidence type="ECO:0000256" key="1">
    <source>
        <dbReference type="SAM" id="Phobius"/>
    </source>
</evidence>
<name>A0A1I5UN43_9BACI</name>
<keyword evidence="1" id="KW-0472">Membrane</keyword>
<dbReference type="STRING" id="126156.SAMN05421670_0463"/>
<dbReference type="EMBL" id="FOXU01000001">
    <property type="protein sequence ID" value="SFP96640.1"/>
    <property type="molecule type" value="Genomic_DNA"/>
</dbReference>
<accession>A0A1I5UN43</accession>
<feature type="transmembrane region" description="Helical" evidence="1">
    <location>
        <begin position="30"/>
        <end position="47"/>
    </location>
</feature>
<sequence>MKSFFLFLFVLIGSWWILSAITGEYEIENIIGLLLFYLAVKIVIRVWKEVD</sequence>
<evidence type="ECO:0000313" key="2">
    <source>
        <dbReference type="EMBL" id="SFP96640.1"/>
    </source>
</evidence>
<dbReference type="RefSeq" id="WP_175496130.1">
    <property type="nucleotide sequence ID" value="NZ_FOXU01000001.1"/>
</dbReference>
<reference evidence="3" key="1">
    <citation type="submission" date="2016-10" db="EMBL/GenBank/DDBJ databases">
        <authorList>
            <person name="Varghese N."/>
            <person name="Submissions S."/>
        </authorList>
    </citation>
    <scope>NUCLEOTIDE SEQUENCE [LARGE SCALE GENOMIC DNA]</scope>
    <source>
        <strain evidence="3">DSM 11706</strain>
    </source>
</reference>
<dbReference type="Proteomes" id="UP000198734">
    <property type="component" value="Unassembled WGS sequence"/>
</dbReference>